<dbReference type="Gene3D" id="2.60.40.1190">
    <property type="match status" value="1"/>
</dbReference>
<evidence type="ECO:0000259" key="1">
    <source>
        <dbReference type="Pfam" id="PF19313"/>
    </source>
</evidence>
<dbReference type="SUPFAM" id="SSF49344">
    <property type="entry name" value="CBD9-like"/>
    <property type="match status" value="1"/>
</dbReference>
<dbReference type="EMBL" id="UINC01115082">
    <property type="protein sequence ID" value="SVC85848.1"/>
    <property type="molecule type" value="Genomic_DNA"/>
</dbReference>
<proteinExistence type="predicted"/>
<dbReference type="InterPro" id="IPR045670">
    <property type="entry name" value="DUF5916"/>
</dbReference>
<dbReference type="AlphaFoldDB" id="A0A382QLL7"/>
<gene>
    <name evidence="2" type="ORF">METZ01_LOCUS338702</name>
</gene>
<dbReference type="Pfam" id="PF19313">
    <property type="entry name" value="DUF5916"/>
    <property type="match status" value="1"/>
</dbReference>
<feature type="non-terminal residue" evidence="2">
    <location>
        <position position="1"/>
    </location>
</feature>
<feature type="non-terminal residue" evidence="2">
    <location>
        <position position="331"/>
    </location>
</feature>
<evidence type="ECO:0000313" key="2">
    <source>
        <dbReference type="EMBL" id="SVC85848.1"/>
    </source>
</evidence>
<sequence length="331" mass="38554">KTEKTYELQLLNSEIIIDGKLNDLGWVDVEELSDFMSINYGLKQIPSKKTKVKIACDNKNIYVGVKLFDDSKKITFKSGSYDDFIDTFDLNSDYFIIEIDSDHDHQTSYAFAVNSSNVKSDYLVYDDDLIDDNWNAEWISEVFVDSSGWSIEYEIPIDIFRYSKGGSLTWGLNLIRYIKRHNEYMAWVVLPEEKVGIVSQYGHLKNVNFQQKKTFNIKPYFAYDNEEYEDQYYPYLLDENNGDISGLDFSGGQDTYSLSQSNNKIGFDINYHPNSFSVLDLTYKPDFGQINQDASEVNNTAYETYYEEKRSFFIENSLFFTNSSHNNILFL</sequence>
<protein>
    <recommendedName>
        <fullName evidence="1">DUF5916 domain-containing protein</fullName>
    </recommendedName>
</protein>
<organism evidence="2">
    <name type="scientific">marine metagenome</name>
    <dbReference type="NCBI Taxonomy" id="408172"/>
    <lineage>
        <taxon>unclassified sequences</taxon>
        <taxon>metagenomes</taxon>
        <taxon>ecological metagenomes</taxon>
    </lineage>
</organism>
<dbReference type="CDD" id="cd09618">
    <property type="entry name" value="CBM9_like_2"/>
    <property type="match status" value="1"/>
</dbReference>
<accession>A0A382QLL7</accession>
<reference evidence="2" key="1">
    <citation type="submission" date="2018-05" db="EMBL/GenBank/DDBJ databases">
        <authorList>
            <person name="Lanie J.A."/>
            <person name="Ng W.-L."/>
            <person name="Kazmierczak K.M."/>
            <person name="Andrzejewski T.M."/>
            <person name="Davidsen T.M."/>
            <person name="Wayne K.J."/>
            <person name="Tettelin H."/>
            <person name="Glass J.I."/>
            <person name="Rusch D."/>
            <person name="Podicherti R."/>
            <person name="Tsui H.-C.T."/>
            <person name="Winkler M.E."/>
        </authorList>
    </citation>
    <scope>NUCLEOTIDE SEQUENCE</scope>
</reference>
<name>A0A382QLL7_9ZZZZ</name>
<feature type="domain" description="DUF5916" evidence="1">
    <location>
        <begin position="259"/>
        <end position="320"/>
    </location>
</feature>